<keyword evidence="2 4" id="KW-0238">DNA-binding</keyword>
<evidence type="ECO:0000256" key="4">
    <source>
        <dbReference type="PROSITE-ProRule" id="PRU00335"/>
    </source>
</evidence>
<evidence type="ECO:0000256" key="3">
    <source>
        <dbReference type="ARBA" id="ARBA00023163"/>
    </source>
</evidence>
<evidence type="ECO:0000313" key="7">
    <source>
        <dbReference type="Proteomes" id="UP000188836"/>
    </source>
</evidence>
<accession>A0A1V2THQ9</accession>
<evidence type="ECO:0000256" key="1">
    <source>
        <dbReference type="ARBA" id="ARBA00023015"/>
    </source>
</evidence>
<evidence type="ECO:0000256" key="2">
    <source>
        <dbReference type="ARBA" id="ARBA00023125"/>
    </source>
</evidence>
<evidence type="ECO:0000259" key="5">
    <source>
        <dbReference type="PROSITE" id="PS50977"/>
    </source>
</evidence>
<dbReference type="InterPro" id="IPR004111">
    <property type="entry name" value="Repressor_TetR_C"/>
</dbReference>
<dbReference type="AlphaFoldDB" id="A0A1V2THQ9"/>
<dbReference type="RefSeq" id="WP_077116020.1">
    <property type="nucleotide sequence ID" value="NZ_LOKT01000010.1"/>
</dbReference>
<dbReference type="Pfam" id="PF02909">
    <property type="entry name" value="TetR_C_1"/>
    <property type="match status" value="1"/>
</dbReference>
<proteinExistence type="predicted"/>
<feature type="DNA-binding region" description="H-T-H motif" evidence="4">
    <location>
        <begin position="28"/>
        <end position="47"/>
    </location>
</feature>
<name>A0A1V2THQ9_9NOCA</name>
<dbReference type="GO" id="GO:0045892">
    <property type="term" value="P:negative regulation of DNA-templated transcription"/>
    <property type="evidence" value="ECO:0007669"/>
    <property type="project" value="InterPro"/>
</dbReference>
<protein>
    <submittedName>
        <fullName evidence="6">TetR family transcriptional regulator</fullName>
    </submittedName>
</protein>
<comment type="caution">
    <text evidence="6">The sequence shown here is derived from an EMBL/GenBank/DDBJ whole genome shotgun (WGS) entry which is preliminary data.</text>
</comment>
<sequence>MPRDSLTQEQIVRTAIELLDDEGLDGLNMRSLGKRLDAAPTAMYWHVQNKDNLVRLAGDEVWGEIELPDAGPLGWRAAAESLATGMHTVLSRHPWMVQALASHLMYGPGKSRFDEATLAVYEDAGFTPEEADLAAAAVFTYTLGNVIGAAATVSLKRRLSKGDGNPARRMQETLSAATDIAMAFPRLRARLGQRSADYNEAPDRSFEYGLTNLLDGFAKRLAERAD</sequence>
<dbReference type="Proteomes" id="UP000188836">
    <property type="component" value="Unassembled WGS sequence"/>
</dbReference>
<dbReference type="InterPro" id="IPR001647">
    <property type="entry name" value="HTH_TetR"/>
</dbReference>
<keyword evidence="1" id="KW-0805">Transcription regulation</keyword>
<reference evidence="6 7" key="1">
    <citation type="journal article" date="2016" name="Antonie Van Leeuwenhoek">
        <title>Nocardia donostiensis sp. nov., isolated from human respiratory specimens.</title>
        <authorList>
            <person name="Ercibengoa M."/>
            <person name="Bell M."/>
            <person name="Marimon J.M."/>
            <person name="Humrighouse B."/>
            <person name="Klenk H.P."/>
            <person name="Potter G."/>
            <person name="Perez-Trallero E."/>
        </authorList>
    </citation>
    <scope>NUCLEOTIDE SEQUENCE [LARGE SCALE GENOMIC DNA]</scope>
    <source>
        <strain evidence="6 7">X1655</strain>
    </source>
</reference>
<dbReference type="PROSITE" id="PS50977">
    <property type="entry name" value="HTH_TETR_2"/>
    <property type="match status" value="1"/>
</dbReference>
<dbReference type="GO" id="GO:0003677">
    <property type="term" value="F:DNA binding"/>
    <property type="evidence" value="ECO:0007669"/>
    <property type="project" value="UniProtKB-UniRule"/>
</dbReference>
<gene>
    <name evidence="6" type="ORF">B0T46_08805</name>
</gene>
<keyword evidence="3" id="KW-0804">Transcription</keyword>
<evidence type="ECO:0000313" key="6">
    <source>
        <dbReference type="EMBL" id="ONM49032.1"/>
    </source>
</evidence>
<organism evidence="6 7">
    <name type="scientific">Nocardia donostiensis</name>
    <dbReference type="NCBI Taxonomy" id="1538463"/>
    <lineage>
        <taxon>Bacteria</taxon>
        <taxon>Bacillati</taxon>
        <taxon>Actinomycetota</taxon>
        <taxon>Actinomycetes</taxon>
        <taxon>Mycobacteriales</taxon>
        <taxon>Nocardiaceae</taxon>
        <taxon>Nocardia</taxon>
    </lineage>
</organism>
<dbReference type="InterPro" id="IPR009057">
    <property type="entry name" value="Homeodomain-like_sf"/>
</dbReference>
<keyword evidence="7" id="KW-1185">Reference proteome</keyword>
<dbReference type="Gene3D" id="1.10.357.10">
    <property type="entry name" value="Tetracycline Repressor, domain 2"/>
    <property type="match status" value="1"/>
</dbReference>
<dbReference type="Gene3D" id="1.10.10.60">
    <property type="entry name" value="Homeodomain-like"/>
    <property type="match status" value="1"/>
</dbReference>
<dbReference type="Pfam" id="PF00440">
    <property type="entry name" value="TetR_N"/>
    <property type="match status" value="1"/>
</dbReference>
<dbReference type="EMBL" id="MUMY01000006">
    <property type="protein sequence ID" value="ONM49032.1"/>
    <property type="molecule type" value="Genomic_DNA"/>
</dbReference>
<dbReference type="OrthoDB" id="3818006at2"/>
<dbReference type="InterPro" id="IPR036271">
    <property type="entry name" value="Tet_transcr_reg_TetR-rel_C_sf"/>
</dbReference>
<dbReference type="SUPFAM" id="SSF46689">
    <property type="entry name" value="Homeodomain-like"/>
    <property type="match status" value="1"/>
</dbReference>
<feature type="domain" description="HTH tetR-type" evidence="5">
    <location>
        <begin position="5"/>
        <end position="65"/>
    </location>
</feature>
<dbReference type="STRING" id="1538463.B0T36_15975"/>
<dbReference type="SUPFAM" id="SSF48498">
    <property type="entry name" value="Tetracyclin repressor-like, C-terminal domain"/>
    <property type="match status" value="1"/>
</dbReference>